<proteinExistence type="inferred from homology"/>
<evidence type="ECO:0000256" key="10">
    <source>
        <dbReference type="ARBA" id="ARBA00039313"/>
    </source>
</evidence>
<dbReference type="InterPro" id="IPR020831">
    <property type="entry name" value="GlycerAld/Erythrose_P_DH"/>
</dbReference>
<dbReference type="CDD" id="cd18126">
    <property type="entry name" value="GAPDH_I_C"/>
    <property type="match status" value="1"/>
</dbReference>
<dbReference type="GO" id="GO:0006096">
    <property type="term" value="P:glycolytic process"/>
    <property type="evidence" value="ECO:0007669"/>
    <property type="project" value="UniProtKB-KW"/>
</dbReference>
<evidence type="ECO:0000313" key="17">
    <source>
        <dbReference type="Proteomes" id="UP000472241"/>
    </source>
</evidence>
<sequence>MSKRDIVLTNVTVVQLLRQPCPVTRAPPPPEPKVEAEPEPQPKPQPEPEPKPEPVKEEAPPPAPKKVPVVRKLTVGINGFGRIGRLVLRACMEKGVKVVAVNDPFIDPEYMVYMFKYDSTHGQYKGNVEFRNGQLVVDNQEINVFQCKQPRDIPWKSVGSPFVVESTGVYLSLEETSNHIEAGAARVVICAPSPDAPMFVMGVNETNYNPGSMKIVSNASCTTNCLAPLAKVIHERFGIVEGLMTTVHSYTATQKTVDGPSKKAWRDGRGAHQNIIPASTGAAEAVGKVIPSLSGKLTGMAFRVPTPDVSVVDLTCHLAQPTSYKAIKDAIKAAAKGPMAGILAYTEDEVGAEEGDPGRSPLRRKCDCPLAKELLTMYQERDCRAGKVCCPCLRVFALAVPVVWIALLPGGHIVCPHLRVSTSISVLNKIISFWPFPLPEISFHSHYWHC</sequence>
<feature type="region of interest" description="Disordered" evidence="14">
    <location>
        <begin position="18"/>
        <end position="67"/>
    </location>
</feature>
<keyword evidence="8" id="KW-0324">Glycolysis</keyword>
<evidence type="ECO:0000256" key="3">
    <source>
        <dbReference type="ARBA" id="ARBA00007406"/>
    </source>
</evidence>
<evidence type="ECO:0000256" key="12">
    <source>
        <dbReference type="ARBA" id="ARBA00047698"/>
    </source>
</evidence>
<dbReference type="SMART" id="SM00846">
    <property type="entry name" value="Gp_dh_N"/>
    <property type="match status" value="1"/>
</dbReference>
<dbReference type="InterPro" id="IPR036291">
    <property type="entry name" value="NAD(P)-bd_dom_sf"/>
</dbReference>
<evidence type="ECO:0000259" key="15">
    <source>
        <dbReference type="SMART" id="SM00846"/>
    </source>
</evidence>
<dbReference type="GO" id="GO:0051287">
    <property type="term" value="F:NAD binding"/>
    <property type="evidence" value="ECO:0007669"/>
    <property type="project" value="InterPro"/>
</dbReference>
<evidence type="ECO:0000313" key="16">
    <source>
        <dbReference type="Ensembl" id="ENSLCNP00005031829.1"/>
    </source>
</evidence>
<dbReference type="SUPFAM" id="SSF51735">
    <property type="entry name" value="NAD(P)-binding Rossmann-fold domains"/>
    <property type="match status" value="1"/>
</dbReference>
<protein>
    <recommendedName>
        <fullName evidence="10">Glyceraldehyde-3-phosphate dehydrogenase, testis-specific</fullName>
        <ecNumber evidence="4">1.2.1.12</ecNumber>
    </recommendedName>
    <alternativeName>
        <fullName evidence="11">Spermatogenic glyceraldehyde-3-phosphate dehydrogenase</fullName>
    </alternativeName>
</protein>
<gene>
    <name evidence="16" type="primary">GAPDHS</name>
</gene>
<evidence type="ECO:0000256" key="11">
    <source>
        <dbReference type="ARBA" id="ARBA00043084"/>
    </source>
</evidence>
<evidence type="ECO:0000256" key="8">
    <source>
        <dbReference type="ARBA" id="ARBA00023152"/>
    </source>
</evidence>
<dbReference type="PANTHER" id="PTHR10836:SF79">
    <property type="entry name" value="GLYCERALDEHYDE-3-PHOSPHATE DEHYDROGENASE, TESTIS-SPECIFIC"/>
    <property type="match status" value="1"/>
</dbReference>
<evidence type="ECO:0000256" key="4">
    <source>
        <dbReference type="ARBA" id="ARBA00013119"/>
    </source>
</evidence>
<organism evidence="16 17">
    <name type="scientific">Lynx canadensis</name>
    <name type="common">Canada lynx</name>
    <name type="synonym">Felis canadensis</name>
    <dbReference type="NCBI Taxonomy" id="61383"/>
    <lineage>
        <taxon>Eukaryota</taxon>
        <taxon>Metazoa</taxon>
        <taxon>Chordata</taxon>
        <taxon>Craniata</taxon>
        <taxon>Vertebrata</taxon>
        <taxon>Euteleostomi</taxon>
        <taxon>Mammalia</taxon>
        <taxon>Eutheria</taxon>
        <taxon>Laurasiatheria</taxon>
        <taxon>Carnivora</taxon>
        <taxon>Feliformia</taxon>
        <taxon>Felidae</taxon>
        <taxon>Felinae</taxon>
        <taxon>Lynx</taxon>
    </lineage>
</organism>
<dbReference type="Gene3D" id="3.30.360.10">
    <property type="entry name" value="Dihydrodipicolinate Reductase, domain 2"/>
    <property type="match status" value="1"/>
</dbReference>
<evidence type="ECO:0000256" key="5">
    <source>
        <dbReference type="ARBA" id="ARBA00022490"/>
    </source>
</evidence>
<evidence type="ECO:0000256" key="14">
    <source>
        <dbReference type="SAM" id="MobiDB-lite"/>
    </source>
</evidence>
<dbReference type="Gene3D" id="3.40.50.720">
    <property type="entry name" value="NAD(P)-binding Rossmann-like Domain"/>
    <property type="match status" value="1"/>
</dbReference>
<evidence type="ECO:0000256" key="9">
    <source>
        <dbReference type="ARBA" id="ARBA00037650"/>
    </source>
</evidence>
<keyword evidence="7" id="KW-0520">NAD</keyword>
<dbReference type="GO" id="GO:0004365">
    <property type="term" value="F:glyceraldehyde-3-phosphate dehydrogenase (NAD+) (phosphorylating) activity"/>
    <property type="evidence" value="ECO:0007669"/>
    <property type="project" value="UniProtKB-EC"/>
</dbReference>
<keyword evidence="6" id="KW-0560">Oxidoreductase</keyword>
<comment type="pathway">
    <text evidence="2">Carbohydrate degradation; glycolysis; pyruvate from D-glyceraldehyde 3-phosphate: step 1/5.</text>
</comment>
<dbReference type="CDD" id="cd05214">
    <property type="entry name" value="GAPDH_I_N"/>
    <property type="match status" value="1"/>
</dbReference>
<dbReference type="FunFam" id="3.40.50.720:FF:000020">
    <property type="entry name" value="Glyceraldehyde-3-phosphate dehydrogenase"/>
    <property type="match status" value="1"/>
</dbReference>
<dbReference type="EC" id="1.2.1.12" evidence="4"/>
<dbReference type="Proteomes" id="UP000472241">
    <property type="component" value="Unplaced"/>
</dbReference>
<dbReference type="InterPro" id="IPR020830">
    <property type="entry name" value="GlycerAld_3-P_DH_AS"/>
</dbReference>
<dbReference type="PANTHER" id="PTHR10836">
    <property type="entry name" value="GLYCERALDEHYDE 3-PHOSPHATE DEHYDROGENASE"/>
    <property type="match status" value="1"/>
</dbReference>
<accession>A0A667HZ92</accession>
<evidence type="ECO:0000256" key="7">
    <source>
        <dbReference type="ARBA" id="ARBA00023027"/>
    </source>
</evidence>
<dbReference type="Pfam" id="PF02800">
    <property type="entry name" value="Gp_dh_C"/>
    <property type="match status" value="1"/>
</dbReference>
<comment type="function">
    <text evidence="9">May play an important role in regulating the switch between different pathways for energy production during spermiogenesis and in the spermatozoon. Required for sperm motility and male fertility.</text>
</comment>
<evidence type="ECO:0000256" key="2">
    <source>
        <dbReference type="ARBA" id="ARBA00004869"/>
    </source>
</evidence>
<feature type="compositionally biased region" description="Basic and acidic residues" evidence="14">
    <location>
        <begin position="46"/>
        <end position="59"/>
    </location>
</feature>
<dbReference type="InterPro" id="IPR020829">
    <property type="entry name" value="GlycerAld_3-P_DH_cat"/>
</dbReference>
<dbReference type="AlphaFoldDB" id="A0A667HZ92"/>
<feature type="domain" description="Glyceraldehyde 3-phosphate dehydrogenase NAD(P) binding" evidence="15">
    <location>
        <begin position="73"/>
        <end position="221"/>
    </location>
</feature>
<dbReference type="PRINTS" id="PR00078">
    <property type="entry name" value="G3PDHDRGNASE"/>
</dbReference>
<dbReference type="PROSITE" id="PS00071">
    <property type="entry name" value="GAPDH"/>
    <property type="match status" value="1"/>
</dbReference>
<keyword evidence="5" id="KW-0963">Cytoplasm</keyword>
<dbReference type="GO" id="GO:0005829">
    <property type="term" value="C:cytosol"/>
    <property type="evidence" value="ECO:0007669"/>
    <property type="project" value="TreeGrafter"/>
</dbReference>
<name>A0A667HZ92_LYNCA</name>
<dbReference type="Ensembl" id="ENSLCNT00005035528.1">
    <property type="protein sequence ID" value="ENSLCNP00005031829.1"/>
    <property type="gene ID" value="ENSLCNG00005020733.1"/>
</dbReference>
<dbReference type="Pfam" id="PF00044">
    <property type="entry name" value="Gp_dh_N"/>
    <property type="match status" value="1"/>
</dbReference>
<evidence type="ECO:0000256" key="1">
    <source>
        <dbReference type="ARBA" id="ARBA00004496"/>
    </source>
</evidence>
<evidence type="ECO:0000256" key="13">
    <source>
        <dbReference type="RuleBase" id="RU000397"/>
    </source>
</evidence>
<keyword evidence="17" id="KW-1185">Reference proteome</keyword>
<evidence type="ECO:0000256" key="6">
    <source>
        <dbReference type="ARBA" id="ARBA00023002"/>
    </source>
</evidence>
<reference evidence="16" key="2">
    <citation type="submission" date="2025-09" db="UniProtKB">
        <authorList>
            <consortium name="Ensembl"/>
        </authorList>
    </citation>
    <scope>IDENTIFICATION</scope>
</reference>
<dbReference type="SUPFAM" id="SSF55347">
    <property type="entry name" value="Glyceraldehyde-3-phosphate dehydrogenase-like, C-terminal domain"/>
    <property type="match status" value="1"/>
</dbReference>
<reference evidence="16" key="1">
    <citation type="submission" date="2025-08" db="UniProtKB">
        <authorList>
            <consortium name="Ensembl"/>
        </authorList>
    </citation>
    <scope>IDENTIFICATION</scope>
</reference>
<dbReference type="InterPro" id="IPR020828">
    <property type="entry name" value="GlycerAld_3-P_DH_NAD(P)-bd"/>
</dbReference>
<comment type="catalytic activity">
    <reaction evidence="12">
        <text>D-glyceraldehyde 3-phosphate + phosphate + NAD(+) = (2R)-3-phospho-glyceroyl phosphate + NADH + H(+)</text>
        <dbReference type="Rhea" id="RHEA:10300"/>
        <dbReference type="ChEBI" id="CHEBI:15378"/>
        <dbReference type="ChEBI" id="CHEBI:43474"/>
        <dbReference type="ChEBI" id="CHEBI:57540"/>
        <dbReference type="ChEBI" id="CHEBI:57604"/>
        <dbReference type="ChEBI" id="CHEBI:57945"/>
        <dbReference type="ChEBI" id="CHEBI:59776"/>
        <dbReference type="EC" id="1.2.1.12"/>
    </reaction>
</comment>
<dbReference type="FunFam" id="3.30.360.10:FF:000001">
    <property type="entry name" value="Glyceraldehyde-3-phosphate dehydrogenase"/>
    <property type="match status" value="1"/>
</dbReference>
<comment type="subcellular location">
    <subcellularLocation>
        <location evidence="1">Cytoplasm</location>
    </subcellularLocation>
</comment>
<comment type="similarity">
    <text evidence="3 13">Belongs to the glyceraldehyde-3-phosphate dehydrogenase family.</text>
</comment>